<name>A0A6C0AQX4_9ZZZZ</name>
<proteinExistence type="predicted"/>
<accession>A0A6C0AQX4</accession>
<reference evidence="1" key="1">
    <citation type="journal article" date="2020" name="Nature">
        <title>Giant virus diversity and host interactions through global metagenomics.</title>
        <authorList>
            <person name="Schulz F."/>
            <person name="Roux S."/>
            <person name="Paez-Espino D."/>
            <person name="Jungbluth S."/>
            <person name="Walsh D.A."/>
            <person name="Denef V.J."/>
            <person name="McMahon K.D."/>
            <person name="Konstantinidis K.T."/>
            <person name="Eloe-Fadrosh E.A."/>
            <person name="Kyrpides N.C."/>
            <person name="Woyke T."/>
        </authorList>
    </citation>
    <scope>NUCLEOTIDE SEQUENCE</scope>
    <source>
        <strain evidence="1">GVMAG-S-1101165-79</strain>
    </source>
</reference>
<sequence>MNKERKIDEQLILGNDITSIFININKLPQDLINIIKEYIPKKILIFTNRENYNLYHCVLKQYISNIENYIRYIVKFDYSFIFQKVIRENYKKWFKIKHYRYKDMIFPDYFHYIFNYCIENESSNCRKSILDFFKEHGLNKNLYKKKFIKYIKWKN</sequence>
<protein>
    <submittedName>
        <fullName evidence="1">Uncharacterized protein</fullName>
    </submittedName>
</protein>
<evidence type="ECO:0000313" key="1">
    <source>
        <dbReference type="EMBL" id="QHS82289.1"/>
    </source>
</evidence>
<organism evidence="1">
    <name type="scientific">viral metagenome</name>
    <dbReference type="NCBI Taxonomy" id="1070528"/>
    <lineage>
        <taxon>unclassified sequences</taxon>
        <taxon>metagenomes</taxon>
        <taxon>organismal metagenomes</taxon>
    </lineage>
</organism>
<dbReference type="EMBL" id="MN740764">
    <property type="protein sequence ID" value="QHS82289.1"/>
    <property type="molecule type" value="Genomic_DNA"/>
</dbReference>
<dbReference type="AlphaFoldDB" id="A0A6C0AQX4"/>